<dbReference type="AlphaFoldDB" id="A0AAW1QH53"/>
<evidence type="ECO:0000313" key="2">
    <source>
        <dbReference type="EMBL" id="KAK9820771.1"/>
    </source>
</evidence>
<keyword evidence="3" id="KW-1185">Reference proteome</keyword>
<feature type="region of interest" description="Disordered" evidence="1">
    <location>
        <begin position="128"/>
        <end position="161"/>
    </location>
</feature>
<feature type="compositionally biased region" description="Basic residues" evidence="1">
    <location>
        <begin position="96"/>
        <end position="106"/>
    </location>
</feature>
<evidence type="ECO:0000313" key="3">
    <source>
        <dbReference type="Proteomes" id="UP001438707"/>
    </source>
</evidence>
<protein>
    <submittedName>
        <fullName evidence="2">Uncharacterized protein</fullName>
    </submittedName>
</protein>
<comment type="caution">
    <text evidence="2">The sequence shown here is derived from an EMBL/GenBank/DDBJ whole genome shotgun (WGS) entry which is preliminary data.</text>
</comment>
<feature type="region of interest" description="Disordered" evidence="1">
    <location>
        <begin position="52"/>
        <end position="111"/>
    </location>
</feature>
<reference evidence="2 3" key="1">
    <citation type="journal article" date="2024" name="Nat. Commun.">
        <title>Phylogenomics reveals the evolutionary origins of lichenization in chlorophyte algae.</title>
        <authorList>
            <person name="Puginier C."/>
            <person name="Libourel C."/>
            <person name="Otte J."/>
            <person name="Skaloud P."/>
            <person name="Haon M."/>
            <person name="Grisel S."/>
            <person name="Petersen M."/>
            <person name="Berrin J.G."/>
            <person name="Delaux P.M."/>
            <person name="Dal Grande F."/>
            <person name="Keller J."/>
        </authorList>
    </citation>
    <scope>NUCLEOTIDE SEQUENCE [LARGE SCALE GENOMIC DNA]</scope>
    <source>
        <strain evidence="2 3">SAG 2145</strain>
    </source>
</reference>
<dbReference type="EMBL" id="JALJOS010000043">
    <property type="protein sequence ID" value="KAK9820771.1"/>
    <property type="molecule type" value="Genomic_DNA"/>
</dbReference>
<sequence>MTQSRSDHSKEKSPTKLFQTFAAGLWNSEREDSNIPQAPKLSDVPQLAKLSELIGRSSHRPTSGIPAPNGFATEPDFRAGVTSDEEASTSAPSVARTRRQPFRRKSVVSSLTPQEEDKYDVYAATEHSLRQQNKGRRRSFDQQSSSAAVTRPWTEQPSVLGDQHIHQQHGISWWLSRKEGLRRSLSAARQTFANCHDNFQSLGGLVQKGLRFRGLPAVQTPGLGSQPAGSENVTFTTHPSAMGSLPFSEQGIQLFPGGQLVLADGNADLLPCYVKLKARDMALLEAALAELTKERRFGSSKGQTTDAPGPLQMPEINCFQPAYALRA</sequence>
<feature type="compositionally biased region" description="Polar residues" evidence="1">
    <location>
        <begin position="141"/>
        <end position="157"/>
    </location>
</feature>
<dbReference type="Proteomes" id="UP001438707">
    <property type="component" value="Unassembled WGS sequence"/>
</dbReference>
<accession>A0AAW1QH53</accession>
<name>A0AAW1QH53_9CHLO</name>
<evidence type="ECO:0000256" key="1">
    <source>
        <dbReference type="SAM" id="MobiDB-lite"/>
    </source>
</evidence>
<organism evidence="2 3">
    <name type="scientific">Apatococcus lobatus</name>
    <dbReference type="NCBI Taxonomy" id="904363"/>
    <lineage>
        <taxon>Eukaryota</taxon>
        <taxon>Viridiplantae</taxon>
        <taxon>Chlorophyta</taxon>
        <taxon>core chlorophytes</taxon>
        <taxon>Trebouxiophyceae</taxon>
        <taxon>Chlorellales</taxon>
        <taxon>Chlorellaceae</taxon>
        <taxon>Apatococcus</taxon>
    </lineage>
</organism>
<gene>
    <name evidence="2" type="ORF">WJX74_000707</name>
</gene>
<proteinExistence type="predicted"/>